<keyword evidence="5 8" id="KW-0464">Manganese</keyword>
<keyword evidence="8" id="KW-0408">Iron</keyword>
<dbReference type="InterPro" id="IPR015955">
    <property type="entry name" value="Lactate_DH/Glyco_Ohase_4_C"/>
</dbReference>
<dbReference type="GO" id="GO:0004553">
    <property type="term" value="F:hydrolase activity, hydrolyzing O-glycosyl compounds"/>
    <property type="evidence" value="ECO:0007669"/>
    <property type="project" value="InterPro"/>
</dbReference>
<accession>A0A6L9XT77</accession>
<evidence type="ECO:0000313" key="12">
    <source>
        <dbReference type="EMBL" id="NEN04579.1"/>
    </source>
</evidence>
<dbReference type="PANTHER" id="PTHR32092:SF5">
    <property type="entry name" value="6-PHOSPHO-BETA-GLUCOSIDASE"/>
    <property type="match status" value="1"/>
</dbReference>
<keyword evidence="8" id="KW-0533">Nickel</keyword>
<reference evidence="12 13" key="1">
    <citation type="journal article" date="2014" name="J. Microbiol.">
        <title>Diaminobutyricibacter tongyongensis gen. nov., sp. nov. and Homoserinibacter gongjuensis gen. nov., sp. nov. belong to the family Microbacteriaceae.</title>
        <authorList>
            <person name="Kim S.J."/>
            <person name="Ahn J.H."/>
            <person name="Weon H.Y."/>
            <person name="Hamada M."/>
            <person name="Suzuki K."/>
            <person name="Kwon S.W."/>
        </authorList>
    </citation>
    <scope>NUCLEOTIDE SEQUENCE [LARGE SCALE GENOMIC DNA]</scope>
    <source>
        <strain evidence="12 13">NBRC 108724</strain>
    </source>
</reference>
<organism evidence="12 13">
    <name type="scientific">Leifsonia tongyongensis</name>
    <dbReference type="NCBI Taxonomy" id="1268043"/>
    <lineage>
        <taxon>Bacteria</taxon>
        <taxon>Bacillati</taxon>
        <taxon>Actinomycetota</taxon>
        <taxon>Actinomycetes</taxon>
        <taxon>Micrococcales</taxon>
        <taxon>Microbacteriaceae</taxon>
        <taxon>Leifsonia</taxon>
    </lineage>
</organism>
<feature type="domain" description="Glycosyl hydrolase family 4 C-terminal" evidence="11">
    <location>
        <begin position="193"/>
        <end position="406"/>
    </location>
</feature>
<feature type="site" description="Increases basicity of active site Tyr" evidence="9">
    <location>
        <position position="109"/>
    </location>
</feature>
<keyword evidence="3 10" id="KW-0378">Hydrolase</keyword>
<comment type="caution">
    <text evidence="12">The sequence shown here is derived from an EMBL/GenBank/DDBJ whole genome shotgun (WGS) entry which is preliminary data.</text>
</comment>
<dbReference type="SUPFAM" id="SSF51735">
    <property type="entry name" value="NAD(P)-binding Rossmann-fold domains"/>
    <property type="match status" value="1"/>
</dbReference>
<dbReference type="SUPFAM" id="SSF56327">
    <property type="entry name" value="LDH C-terminal domain-like"/>
    <property type="match status" value="1"/>
</dbReference>
<dbReference type="GO" id="GO:0046872">
    <property type="term" value="F:metal ion binding"/>
    <property type="evidence" value="ECO:0007669"/>
    <property type="project" value="UniProtKB-KW"/>
</dbReference>
<evidence type="ECO:0000256" key="7">
    <source>
        <dbReference type="PIRSR" id="PIRSR601088-2"/>
    </source>
</evidence>
<evidence type="ECO:0000256" key="8">
    <source>
        <dbReference type="PIRSR" id="PIRSR601088-3"/>
    </source>
</evidence>
<feature type="binding site" evidence="7">
    <location>
        <position position="147"/>
    </location>
    <ligand>
        <name>substrate</name>
    </ligand>
</feature>
<evidence type="ECO:0000256" key="3">
    <source>
        <dbReference type="ARBA" id="ARBA00022801"/>
    </source>
</evidence>
<evidence type="ECO:0000259" key="11">
    <source>
        <dbReference type="Pfam" id="PF11975"/>
    </source>
</evidence>
<dbReference type="RefSeq" id="WP_163287683.1">
    <property type="nucleotide sequence ID" value="NZ_JAAGWY010000001.1"/>
</dbReference>
<keyword evidence="13" id="KW-1185">Reference proteome</keyword>
<dbReference type="Gene3D" id="3.90.110.10">
    <property type="entry name" value="Lactate dehydrogenase/glycoside hydrolase, family 4, C-terminal"/>
    <property type="match status" value="1"/>
</dbReference>
<feature type="binding site" evidence="8">
    <location>
        <position position="198"/>
    </location>
    <ligand>
        <name>Mn(2+)</name>
        <dbReference type="ChEBI" id="CHEBI:29035"/>
    </ligand>
</feature>
<dbReference type="InterPro" id="IPR001088">
    <property type="entry name" value="Glyco_hydro_4"/>
</dbReference>
<proteinExistence type="inferred from homology"/>
<dbReference type="Pfam" id="PF11975">
    <property type="entry name" value="Glyco_hydro_4C"/>
    <property type="match status" value="1"/>
</dbReference>
<evidence type="ECO:0000256" key="2">
    <source>
        <dbReference type="ARBA" id="ARBA00022723"/>
    </source>
</evidence>
<feature type="binding site" evidence="8">
    <location>
        <position position="168"/>
    </location>
    <ligand>
        <name>Mn(2+)</name>
        <dbReference type="ChEBI" id="CHEBI:29035"/>
    </ligand>
</feature>
<comment type="cofactor">
    <cofactor evidence="10">
        <name>NAD(+)</name>
        <dbReference type="ChEBI" id="CHEBI:57540"/>
    </cofactor>
    <text evidence="10">Binds 1 NAD(+) per subunit.</text>
</comment>
<evidence type="ECO:0000313" key="13">
    <source>
        <dbReference type="Proteomes" id="UP000474967"/>
    </source>
</evidence>
<dbReference type="AlphaFoldDB" id="A0A6L9XT77"/>
<dbReference type="Pfam" id="PF02056">
    <property type="entry name" value="Glyco_hydro_4"/>
    <property type="match status" value="1"/>
</dbReference>
<dbReference type="PRINTS" id="PR00732">
    <property type="entry name" value="GLHYDRLASE4"/>
</dbReference>
<evidence type="ECO:0000256" key="9">
    <source>
        <dbReference type="PIRSR" id="PIRSR601088-4"/>
    </source>
</evidence>
<sequence>MARIKLAYLGGGSSRAAGTMASLIWHGKEFEGSEISLIDLDPDHLEVVRSISEKMIADAGIDMTVTATTDRRAGLEDVDAVLSSFRPGGFAARALDERIPVKHGVIGQETQGAGGFFMSLRSVNVLKDVVADLNAVAPNAKIFNYTNPVNIVAQAVTQYSDVELVSMCEGPIVFPPVILKAAGLDPARASVTMAGVNHNVWSTEHLYDGEDVMPLLERAWAERKNDPTLDANSRRALHLAVTMGSIPSDYFNYYYFREELLREQQGAAKTRSEVIMDSIPGYWEHYREQATLDNPVLDPKRSRGGIHELELAIDVMSAHYNDTGAILPVNLPNAGGALPGFDEKTVVEVWCSVDKSGFHILPQKPLPHSVLGITQQLAEYQILAAKAGWEGCRADGIRALLANPLIDNLKVAEELYDEMAAAHAAYLPERLLK</sequence>
<dbReference type="InterPro" id="IPR022616">
    <property type="entry name" value="Glyco_hydro_4_C"/>
</dbReference>
<dbReference type="EMBL" id="JAAGWY010000001">
    <property type="protein sequence ID" value="NEN04579.1"/>
    <property type="molecule type" value="Genomic_DNA"/>
</dbReference>
<evidence type="ECO:0000256" key="4">
    <source>
        <dbReference type="ARBA" id="ARBA00023027"/>
    </source>
</evidence>
<comment type="similarity">
    <text evidence="1 10">Belongs to the glycosyl hydrolase 4 family.</text>
</comment>
<dbReference type="InterPro" id="IPR036291">
    <property type="entry name" value="NAD(P)-bd_dom_sf"/>
</dbReference>
<evidence type="ECO:0000256" key="5">
    <source>
        <dbReference type="ARBA" id="ARBA00023211"/>
    </source>
</evidence>
<keyword evidence="4 10" id="KW-0520">NAD</keyword>
<keyword evidence="2 8" id="KW-0479">Metal-binding</keyword>
<name>A0A6L9XT77_9MICO</name>
<dbReference type="GO" id="GO:0005975">
    <property type="term" value="P:carbohydrate metabolic process"/>
    <property type="evidence" value="ECO:0007669"/>
    <property type="project" value="InterPro"/>
</dbReference>
<feature type="binding site" evidence="7">
    <location>
        <position position="93"/>
    </location>
    <ligand>
        <name>substrate</name>
    </ligand>
</feature>
<evidence type="ECO:0000256" key="10">
    <source>
        <dbReference type="RuleBase" id="RU361152"/>
    </source>
</evidence>
<gene>
    <name evidence="12" type="ORF">G3T36_01710</name>
</gene>
<dbReference type="GO" id="GO:0016616">
    <property type="term" value="F:oxidoreductase activity, acting on the CH-OH group of donors, NAD or NADP as acceptor"/>
    <property type="evidence" value="ECO:0007669"/>
    <property type="project" value="InterPro"/>
</dbReference>
<evidence type="ECO:0000256" key="6">
    <source>
        <dbReference type="ARBA" id="ARBA00023295"/>
    </source>
</evidence>
<keyword evidence="8" id="KW-0170">Cobalt</keyword>
<dbReference type="Proteomes" id="UP000474967">
    <property type="component" value="Unassembled WGS sequence"/>
</dbReference>
<protein>
    <submittedName>
        <fullName evidence="12">Glycoside hydrolase</fullName>
    </submittedName>
</protein>
<keyword evidence="6 10" id="KW-0326">Glycosidase</keyword>
<dbReference type="Gene3D" id="3.40.50.720">
    <property type="entry name" value="NAD(P)-binding Rossmann-like Domain"/>
    <property type="match status" value="1"/>
</dbReference>
<evidence type="ECO:0000256" key="1">
    <source>
        <dbReference type="ARBA" id="ARBA00010141"/>
    </source>
</evidence>
<dbReference type="PANTHER" id="PTHR32092">
    <property type="entry name" value="6-PHOSPHO-BETA-GLUCOSIDASE-RELATED"/>
    <property type="match status" value="1"/>
</dbReference>